<dbReference type="PROSITE" id="PS50093">
    <property type="entry name" value="PKD"/>
    <property type="match status" value="1"/>
</dbReference>
<evidence type="ECO:0000256" key="1">
    <source>
        <dbReference type="SAM" id="MobiDB-lite"/>
    </source>
</evidence>
<feature type="domain" description="LTD" evidence="3">
    <location>
        <begin position="602"/>
        <end position="741"/>
    </location>
</feature>
<name>L0A5D5_DEIPD</name>
<dbReference type="AlphaFoldDB" id="L0A5D5"/>
<dbReference type="SUPFAM" id="SSF49299">
    <property type="entry name" value="PKD domain"/>
    <property type="match status" value="1"/>
</dbReference>
<evidence type="ECO:0000259" key="2">
    <source>
        <dbReference type="PROSITE" id="PS50093"/>
    </source>
</evidence>
<dbReference type="Gene3D" id="3.60.10.10">
    <property type="entry name" value="Endonuclease/exonuclease/phosphatase"/>
    <property type="match status" value="1"/>
</dbReference>
<dbReference type="PANTHER" id="PTHR42834">
    <property type="entry name" value="ENDONUCLEASE/EXONUCLEASE/PHOSPHATASE FAMILY PROTEIN (AFU_ORTHOLOGUE AFUA_3G09210)"/>
    <property type="match status" value="1"/>
</dbReference>
<reference evidence="5" key="1">
    <citation type="submission" date="2012-03" db="EMBL/GenBank/DDBJ databases">
        <title>Complete sequence of chromosome of Deinococcus peraridilitoris DSM 19664.</title>
        <authorList>
            <person name="Lucas S."/>
            <person name="Copeland A."/>
            <person name="Lapidus A."/>
            <person name="Glavina del Rio T."/>
            <person name="Dalin E."/>
            <person name="Tice H."/>
            <person name="Bruce D."/>
            <person name="Goodwin L."/>
            <person name="Pitluck S."/>
            <person name="Peters L."/>
            <person name="Mikhailova N."/>
            <person name="Lu M."/>
            <person name="Kyrpides N."/>
            <person name="Mavromatis K."/>
            <person name="Ivanova N."/>
            <person name="Brettin T."/>
            <person name="Detter J.C."/>
            <person name="Han C."/>
            <person name="Larimer F."/>
            <person name="Land M."/>
            <person name="Hauser L."/>
            <person name="Markowitz V."/>
            <person name="Cheng J.-F."/>
            <person name="Hugenholtz P."/>
            <person name="Woyke T."/>
            <person name="Wu D."/>
            <person name="Pukall R."/>
            <person name="Steenblock K."/>
            <person name="Brambilla E."/>
            <person name="Klenk H.-P."/>
            <person name="Eisen J.A."/>
        </authorList>
    </citation>
    <scope>NUCLEOTIDE SEQUENCE [LARGE SCALE GENOMIC DNA]</scope>
    <source>
        <strain evidence="5">DSM 19664 / LMG 22246 / CIP 109416 / KR-200</strain>
    </source>
</reference>
<dbReference type="SMART" id="SM00089">
    <property type="entry name" value="PKD"/>
    <property type="match status" value="1"/>
</dbReference>
<dbReference type="CDD" id="cd00146">
    <property type="entry name" value="PKD"/>
    <property type="match status" value="1"/>
</dbReference>
<dbReference type="SUPFAM" id="SSF74853">
    <property type="entry name" value="Lamin A/C globular tail domain"/>
    <property type="match status" value="1"/>
</dbReference>
<dbReference type="Pfam" id="PF18911">
    <property type="entry name" value="PKD_4"/>
    <property type="match status" value="1"/>
</dbReference>
<dbReference type="EMBL" id="CP003382">
    <property type="protein sequence ID" value="AFZ69081.1"/>
    <property type="molecule type" value="Genomic_DNA"/>
</dbReference>
<dbReference type="InterPro" id="IPR005135">
    <property type="entry name" value="Endo/exonuclease/phosphatase"/>
</dbReference>
<dbReference type="InterPro" id="IPR000601">
    <property type="entry name" value="PKD_dom"/>
</dbReference>
<dbReference type="CDD" id="cd10283">
    <property type="entry name" value="MnuA_DNase1-like"/>
    <property type="match status" value="1"/>
</dbReference>
<dbReference type="SUPFAM" id="SSF56219">
    <property type="entry name" value="DNase I-like"/>
    <property type="match status" value="1"/>
</dbReference>
<dbReference type="InterPro" id="IPR036415">
    <property type="entry name" value="Lamin_tail_dom_sf"/>
</dbReference>
<proteinExistence type="predicted"/>
<evidence type="ECO:0000259" key="3">
    <source>
        <dbReference type="PROSITE" id="PS51841"/>
    </source>
</evidence>
<dbReference type="PROSITE" id="PS51841">
    <property type="entry name" value="LTD"/>
    <property type="match status" value="1"/>
</dbReference>
<dbReference type="HOGENOM" id="CLU_006338_1_1_0"/>
<dbReference type="CDD" id="cd04486">
    <property type="entry name" value="YhcR_OBF_like"/>
    <property type="match status" value="1"/>
</dbReference>
<sequence>MVGVFEKLGGFFVQDYLGDGNRATSDGIFVFGKQAVKAGDFVKLSGTVSEFKGANQTDSQTQIDKVSNLEVCASGYWVQSTKINLPVASRAQLEAFEGMAVHFEQTLTVTEVFALGRFGELSLSADGRLFNPTNGNTESTLEQNKLRRIILDDGSTASNPVPTPYLSDPSSSGTRRVGDTVKKLSGILSFAFDQYRIQPTAEPQFVNANKRTARPKDVGGSLKVASFNVLNYFTDFGQRGANNAAEFERQQAKIVAAITAIDADVLGLIEMQNNGDVALQNLVAALNAAYGSEIYRALLTGTLGTDAIKQAIIYKPGKVNLIGRYKTDSSSVLDRPTLAQTFQHVGGHGVFTVAVNHFKSKGCGTASGENADLGQGCWNAKRVQQAQALVEFAEKLRAESGDTDVLMIGDLNAYGAEDPIRTLQGAGFESLNLRVPAEERYSYVFDGQSGYLDHALSTASLSPQVSGITEWHINSDEPIVLDYNLEFKTDDRFAATPYRSSDHDPVVVGLQLNADPLRAAQPYVSVTAPVRAQAGQDVELQVAAEPGRGSSLQSLEINWGDGQIDTLQSGTTSAVHVYASAGTYNITATASDVSGAVSSHSATITVSPAPSSNDGKVVISQVYGGGGNSGATLKNDFIELHNLGSTPVSLEGWSVQYASASGSTWQKTNLGGIVAPGGYYLIQQAAGAGGTESLPAADATGSIAMAASAGKVALVKTTTALTCGATCAGDANVADFVGYGASNNFLGAAPAPALSATASALRKAGRCQNTPDNGADFATFTPAVASTFNSASPANTCP</sequence>
<dbReference type="PATRIC" id="fig|937777.3.peg.3666"/>
<keyword evidence="5" id="KW-1185">Reference proteome</keyword>
<dbReference type="InterPro" id="IPR047971">
    <property type="entry name" value="ExeM-like"/>
</dbReference>
<dbReference type="eggNOG" id="COG2374">
    <property type="taxonomic scope" value="Bacteria"/>
</dbReference>
<evidence type="ECO:0000313" key="4">
    <source>
        <dbReference type="EMBL" id="AFZ69081.1"/>
    </source>
</evidence>
<dbReference type="InterPro" id="IPR013783">
    <property type="entry name" value="Ig-like_fold"/>
</dbReference>
<evidence type="ECO:0000313" key="5">
    <source>
        <dbReference type="Proteomes" id="UP000010467"/>
    </source>
</evidence>
<dbReference type="STRING" id="937777.Deipe_3655"/>
<dbReference type="GO" id="GO:0003824">
    <property type="term" value="F:catalytic activity"/>
    <property type="evidence" value="ECO:0007669"/>
    <property type="project" value="InterPro"/>
</dbReference>
<protein>
    <submittedName>
        <fullName evidence="4">Putative extracellular nuclease</fullName>
    </submittedName>
</protein>
<feature type="region of interest" description="Disordered" evidence="1">
    <location>
        <begin position="153"/>
        <end position="177"/>
    </location>
</feature>
<dbReference type="InterPro" id="IPR001322">
    <property type="entry name" value="Lamin_tail_dom"/>
</dbReference>
<dbReference type="KEGG" id="dpd:Deipe_3655"/>
<dbReference type="Pfam" id="PF03372">
    <property type="entry name" value="Exo_endo_phos"/>
    <property type="match status" value="1"/>
</dbReference>
<dbReference type="PANTHER" id="PTHR42834:SF1">
    <property type="entry name" value="ENDONUCLEASE_EXONUCLEASE_PHOSPHATASE FAMILY PROTEIN (AFU_ORTHOLOGUE AFUA_3G09210)"/>
    <property type="match status" value="1"/>
</dbReference>
<accession>L0A5D5</accession>
<dbReference type="InterPro" id="IPR035986">
    <property type="entry name" value="PKD_dom_sf"/>
</dbReference>
<dbReference type="NCBIfam" id="NF033681">
    <property type="entry name" value="ExeM_NucH_DNase"/>
    <property type="match status" value="1"/>
</dbReference>
<dbReference type="Proteomes" id="UP000010467">
    <property type="component" value="Chromosome"/>
</dbReference>
<gene>
    <name evidence="4" type="ordered locus">Deipe_3655</name>
</gene>
<dbReference type="Gene3D" id="2.60.40.10">
    <property type="entry name" value="Immunoglobulins"/>
    <property type="match status" value="1"/>
</dbReference>
<dbReference type="Pfam" id="PF00932">
    <property type="entry name" value="LTD"/>
    <property type="match status" value="1"/>
</dbReference>
<dbReference type="InterPro" id="IPR036691">
    <property type="entry name" value="Endo/exonu/phosph_ase_sf"/>
</dbReference>
<dbReference type="InterPro" id="IPR022409">
    <property type="entry name" value="PKD/Chitinase_dom"/>
</dbReference>
<feature type="domain" description="PKD" evidence="2">
    <location>
        <begin position="549"/>
        <end position="613"/>
    </location>
</feature>
<organism evidence="4 5">
    <name type="scientific">Deinococcus peraridilitoris (strain DSM 19664 / LMG 22246 / CIP 109416 / KR-200)</name>
    <dbReference type="NCBI Taxonomy" id="937777"/>
    <lineage>
        <taxon>Bacteria</taxon>
        <taxon>Thermotogati</taxon>
        <taxon>Deinococcota</taxon>
        <taxon>Deinococci</taxon>
        <taxon>Deinococcales</taxon>
        <taxon>Deinococcaceae</taxon>
        <taxon>Deinococcus</taxon>
    </lineage>
</organism>